<name>A0ACB8B6H1_9AGAM</name>
<sequence>MLFSYLAHRRACHAKQTERQERIDDLRPVYHEPVAPDDTRILALSIADVVASVRAEELDPADVLISYGKQALKAHQRTNCLTEVMIADAEGWAKTCNRSGPLAGMPVSLKDEMSVKGWDACIGYSAWTGKPRQHDSAIVRLLRDAGAVPFLKTNVPTTLLSYESSNDVFGTTTNPYSEHHTCGGSTGGEGALIACGGSRIGVGSDVGGSVRIPAHWCGIYSIKASSRRFCVTGASTSVPGQEGIPVVNSPLARTLEDLEYFFKAVINMEPWTYDHSVLPIPWRDIHLSTEKPLKWGIIWDDGLVRPSPACDRALRLVAISLEKAGHTVVTFNPPSLSEGYGIGSKLLMGDMGDTVTAPLRTGERLDPGIGGTLFVAGLPRWIKKIYAWYMRYIRRDEVVAGLLESSRSISVAEYWALVAQREEYRRKWHDAWQAQGLDFLLTVPNPLPAIPHGGMKHAFNAIGYAFLFNLLDYSAGIIPVTHVDRTEDAIWPDLKLRNGIEAGMYELYDANSMHGLPLGIQIVGQRLEEEKVLAGMKLVEGLLRATPRTA</sequence>
<protein>
    <submittedName>
        <fullName evidence="1">Amidase signature enzyme</fullName>
    </submittedName>
</protein>
<dbReference type="Proteomes" id="UP000790709">
    <property type="component" value="Unassembled WGS sequence"/>
</dbReference>
<comment type="caution">
    <text evidence="1">The sequence shown here is derived from an EMBL/GenBank/DDBJ whole genome shotgun (WGS) entry which is preliminary data.</text>
</comment>
<dbReference type="EMBL" id="MU266539">
    <property type="protein sequence ID" value="KAH7921164.1"/>
    <property type="molecule type" value="Genomic_DNA"/>
</dbReference>
<reference evidence="1" key="1">
    <citation type="journal article" date="2021" name="New Phytol.">
        <title>Evolutionary innovations through gain and loss of genes in the ectomycorrhizal Boletales.</title>
        <authorList>
            <person name="Wu G."/>
            <person name="Miyauchi S."/>
            <person name="Morin E."/>
            <person name="Kuo A."/>
            <person name="Drula E."/>
            <person name="Varga T."/>
            <person name="Kohler A."/>
            <person name="Feng B."/>
            <person name="Cao Y."/>
            <person name="Lipzen A."/>
            <person name="Daum C."/>
            <person name="Hundley H."/>
            <person name="Pangilinan J."/>
            <person name="Johnson J."/>
            <person name="Barry K."/>
            <person name="LaButti K."/>
            <person name="Ng V."/>
            <person name="Ahrendt S."/>
            <person name="Min B."/>
            <person name="Choi I.G."/>
            <person name="Park H."/>
            <person name="Plett J.M."/>
            <person name="Magnuson J."/>
            <person name="Spatafora J.W."/>
            <person name="Nagy L.G."/>
            <person name="Henrissat B."/>
            <person name="Grigoriev I.V."/>
            <person name="Yang Z.L."/>
            <person name="Xu J."/>
            <person name="Martin F.M."/>
        </authorList>
    </citation>
    <scope>NUCLEOTIDE SEQUENCE</scope>
    <source>
        <strain evidence="1">KUC20120723A-06</strain>
    </source>
</reference>
<gene>
    <name evidence="1" type="ORF">BV22DRAFT_1038958</name>
</gene>
<accession>A0ACB8B6H1</accession>
<organism evidence="1 2">
    <name type="scientific">Leucogyrophana mollusca</name>
    <dbReference type="NCBI Taxonomy" id="85980"/>
    <lineage>
        <taxon>Eukaryota</taxon>
        <taxon>Fungi</taxon>
        <taxon>Dikarya</taxon>
        <taxon>Basidiomycota</taxon>
        <taxon>Agaricomycotina</taxon>
        <taxon>Agaricomycetes</taxon>
        <taxon>Agaricomycetidae</taxon>
        <taxon>Boletales</taxon>
        <taxon>Boletales incertae sedis</taxon>
        <taxon>Leucogyrophana</taxon>
    </lineage>
</organism>
<evidence type="ECO:0000313" key="1">
    <source>
        <dbReference type="EMBL" id="KAH7921164.1"/>
    </source>
</evidence>
<evidence type="ECO:0000313" key="2">
    <source>
        <dbReference type="Proteomes" id="UP000790709"/>
    </source>
</evidence>
<proteinExistence type="predicted"/>
<keyword evidence="2" id="KW-1185">Reference proteome</keyword>